<dbReference type="Proteomes" id="UP000015523">
    <property type="component" value="Unassembled WGS sequence"/>
</dbReference>
<dbReference type="EMBL" id="AUWY01000122">
    <property type="protein sequence ID" value="EQB30343.1"/>
    <property type="molecule type" value="Genomic_DNA"/>
</dbReference>
<organism evidence="1 2">
    <name type="scientific">Sphingobium ummariense RL-3</name>
    <dbReference type="NCBI Taxonomy" id="1346791"/>
    <lineage>
        <taxon>Bacteria</taxon>
        <taxon>Pseudomonadati</taxon>
        <taxon>Pseudomonadota</taxon>
        <taxon>Alphaproteobacteria</taxon>
        <taxon>Sphingomonadales</taxon>
        <taxon>Sphingomonadaceae</taxon>
        <taxon>Sphingobium</taxon>
    </lineage>
</organism>
<comment type="caution">
    <text evidence="1">The sequence shown here is derived from an EMBL/GenBank/DDBJ whole genome shotgun (WGS) entry which is preliminary data.</text>
</comment>
<sequence length="59" mass="6951">MEDGLTWNDTDKSVHVLIRNGQLSFIRDDSEMDYEFWIVWDNTNLQRIAYGTVTAVRVD</sequence>
<dbReference type="STRING" id="1346791.M529_20325"/>
<reference evidence="1 2" key="1">
    <citation type="journal article" date="2013" name="Genome Announc.">
        <title>Draft Genome Sequence of Sphingobium ummariense Strain RL-3, a Hexachlorocyclohexane-Degrading Bacterium.</title>
        <authorList>
            <person name="Kohli P."/>
            <person name="Dua A."/>
            <person name="Sangwan N."/>
            <person name="Oldach P."/>
            <person name="Khurana J.P."/>
            <person name="Lal R."/>
        </authorList>
    </citation>
    <scope>NUCLEOTIDE SEQUENCE [LARGE SCALE GENOMIC DNA]</scope>
    <source>
        <strain evidence="1 2">RL-3</strain>
    </source>
</reference>
<gene>
    <name evidence="1" type="ORF">M529_20325</name>
</gene>
<evidence type="ECO:0000313" key="2">
    <source>
        <dbReference type="Proteomes" id="UP000015523"/>
    </source>
</evidence>
<dbReference type="AlphaFoldDB" id="T0KAA0"/>
<accession>T0KAA0</accession>
<protein>
    <submittedName>
        <fullName evidence="1">Uncharacterized protein</fullName>
    </submittedName>
</protein>
<dbReference type="PATRIC" id="fig|1346791.3.peg.3927"/>
<name>T0KAA0_9SPHN</name>
<keyword evidence="2" id="KW-1185">Reference proteome</keyword>
<proteinExistence type="predicted"/>
<evidence type="ECO:0000313" key="1">
    <source>
        <dbReference type="EMBL" id="EQB30343.1"/>
    </source>
</evidence>